<gene>
    <name evidence="2" type="ORF">HINF_LOCUS26403</name>
</gene>
<reference evidence="2 3" key="1">
    <citation type="submission" date="2024-07" db="EMBL/GenBank/DDBJ databases">
        <authorList>
            <person name="Akdeniz Z."/>
        </authorList>
    </citation>
    <scope>NUCLEOTIDE SEQUENCE [LARGE SCALE GENOMIC DNA]</scope>
</reference>
<evidence type="ECO:0000313" key="2">
    <source>
        <dbReference type="EMBL" id="CAL6018303.1"/>
    </source>
</evidence>
<keyword evidence="3" id="KW-1185">Reference proteome</keyword>
<name>A0ABP1IKZ6_9EUKA</name>
<evidence type="ECO:0000313" key="3">
    <source>
        <dbReference type="Proteomes" id="UP001642409"/>
    </source>
</evidence>
<organism evidence="2 3">
    <name type="scientific">Hexamita inflata</name>
    <dbReference type="NCBI Taxonomy" id="28002"/>
    <lineage>
        <taxon>Eukaryota</taxon>
        <taxon>Metamonada</taxon>
        <taxon>Diplomonadida</taxon>
        <taxon>Hexamitidae</taxon>
        <taxon>Hexamitinae</taxon>
        <taxon>Hexamita</taxon>
    </lineage>
</organism>
<dbReference type="Proteomes" id="UP001642409">
    <property type="component" value="Unassembled WGS sequence"/>
</dbReference>
<sequence>MLGYVSPSLCKLPELKQSTPNSYKPLGLSNEHSSTLISLIKLNQMQEQIQRHRDNYFVDSEQRIQRNLLKLVKQNEAEIEKEKILLEQQNALKLEEARKQLEKEYEQYLEE</sequence>
<evidence type="ECO:0000256" key="1">
    <source>
        <dbReference type="SAM" id="Coils"/>
    </source>
</evidence>
<proteinExistence type="predicted"/>
<accession>A0ABP1IKZ6</accession>
<feature type="coiled-coil region" evidence="1">
    <location>
        <begin position="69"/>
        <end position="111"/>
    </location>
</feature>
<dbReference type="EMBL" id="CAXDID020000080">
    <property type="protein sequence ID" value="CAL6018303.1"/>
    <property type="molecule type" value="Genomic_DNA"/>
</dbReference>
<comment type="caution">
    <text evidence="2">The sequence shown here is derived from an EMBL/GenBank/DDBJ whole genome shotgun (WGS) entry which is preliminary data.</text>
</comment>
<protein>
    <submittedName>
        <fullName evidence="2">Hypothetical_protein</fullName>
    </submittedName>
</protein>
<keyword evidence="1" id="KW-0175">Coiled coil</keyword>